<keyword evidence="7" id="KW-1133">Transmembrane helix</keyword>
<dbReference type="PANTHER" id="PTHR10507">
    <property type="entry name" value="CDC45-RELATED PROTEIN"/>
    <property type="match status" value="1"/>
</dbReference>
<dbReference type="Proteomes" id="UP001153636">
    <property type="component" value="Chromosome 9"/>
</dbReference>
<keyword evidence="4" id="KW-0539">Nucleus</keyword>
<evidence type="ECO:0000256" key="3">
    <source>
        <dbReference type="ARBA" id="ARBA00022705"/>
    </source>
</evidence>
<keyword evidence="3" id="KW-0235">DNA replication</keyword>
<dbReference type="InterPro" id="IPR038763">
    <property type="entry name" value="DHH_sf"/>
</dbReference>
<dbReference type="GO" id="GO:0003697">
    <property type="term" value="F:single-stranded DNA binding"/>
    <property type="evidence" value="ECO:0007669"/>
    <property type="project" value="TreeGrafter"/>
</dbReference>
<keyword evidence="7" id="KW-0472">Membrane</keyword>
<dbReference type="SUPFAM" id="SSF64182">
    <property type="entry name" value="DHH phosphoesterases"/>
    <property type="match status" value="1"/>
</dbReference>
<evidence type="ECO:0000313" key="9">
    <source>
        <dbReference type="Proteomes" id="UP001153636"/>
    </source>
</evidence>
<dbReference type="EMBL" id="OV651821">
    <property type="protein sequence ID" value="CAH1115274.1"/>
    <property type="molecule type" value="Genomic_DNA"/>
</dbReference>
<feature type="compositionally biased region" description="Acidic residues" evidence="6">
    <location>
        <begin position="137"/>
        <end position="150"/>
    </location>
</feature>
<keyword evidence="9" id="KW-1185">Reference proteome</keyword>
<evidence type="ECO:0000256" key="4">
    <source>
        <dbReference type="ARBA" id="ARBA00023242"/>
    </source>
</evidence>
<sequence>MYVDDIKNDFYEYLSGKRIFLMVHYDIDSICACKILQSLLRYKHILYSLAVVRGIEDLKTAYAENCSDVKYFILINCGGTIDIVEELEAEEDITFFILDSHRPTDLCNIYSNGQVRLLSTPEEDIGVPDFHDVFREESEDEDEEEEDDSDGETRAAKRRRLGEEDLIKRREKRLWEESRDKLMFEYSQFTYYARASAIRIFELAWKLNKDDKDLLWLAIVALTEQIVLGKIENTQYTLEISPLQAHATRLHNKTNDTDVMTSLKIKFDNDLKLTLYRHWSVESSLKYSMFTSVKMKLWSLKGDKKLHELLADMGFPLVQSRQSFKSMDMQLRKEFHPTLEKLSTKYGLQDIAYASFILQYGYRNVYCASDIVYALLAILESSPRDKKPEELFNLALDCLSRTKREVLNSAIERAKDIAKALFKTVQSALDMKQIITAGPFVYFIIQEGCLNWYMFSHTHILLLLAHFLLRAYVAMSRNRKASTLPLIVSAPKNMDDGTCILLGIPPLCENSPKNFFGKAFEQAAQRINCDATGDYFDTSYFEIHSKDRTRFFDALTALLS</sequence>
<gene>
    <name evidence="8" type="ORF">PSYICH_LOCUS15709</name>
</gene>
<keyword evidence="7" id="KW-0812">Transmembrane</keyword>
<comment type="subcellular location">
    <subcellularLocation>
        <location evidence="1">Nucleus</location>
    </subcellularLocation>
</comment>
<evidence type="ECO:0000256" key="2">
    <source>
        <dbReference type="ARBA" id="ARBA00010727"/>
    </source>
</evidence>
<dbReference type="OrthoDB" id="10258882at2759"/>
<reference evidence="8" key="1">
    <citation type="submission" date="2022-01" db="EMBL/GenBank/DDBJ databases">
        <authorList>
            <person name="King R."/>
        </authorList>
    </citation>
    <scope>NUCLEOTIDE SEQUENCE</scope>
</reference>
<feature type="region of interest" description="Disordered" evidence="6">
    <location>
        <begin position="136"/>
        <end position="156"/>
    </location>
</feature>
<proteinExistence type="inferred from homology"/>
<dbReference type="AlphaFoldDB" id="A0A9P0DBE0"/>
<keyword evidence="5" id="KW-0131">Cell cycle</keyword>
<protein>
    <recommendedName>
        <fullName evidence="10">Cell division control protein 45</fullName>
    </recommendedName>
</protein>
<name>A0A9P0DBE0_9CUCU</name>
<evidence type="ECO:0000256" key="7">
    <source>
        <dbReference type="SAM" id="Phobius"/>
    </source>
</evidence>
<dbReference type="GO" id="GO:0006270">
    <property type="term" value="P:DNA replication initiation"/>
    <property type="evidence" value="ECO:0007669"/>
    <property type="project" value="InterPro"/>
</dbReference>
<dbReference type="GO" id="GO:0031261">
    <property type="term" value="C:DNA replication preinitiation complex"/>
    <property type="evidence" value="ECO:0007669"/>
    <property type="project" value="TreeGrafter"/>
</dbReference>
<comment type="similarity">
    <text evidence="2">Belongs to the CDC45 family.</text>
</comment>
<dbReference type="Pfam" id="PF02724">
    <property type="entry name" value="CDC45"/>
    <property type="match status" value="2"/>
</dbReference>
<dbReference type="PANTHER" id="PTHR10507:SF0">
    <property type="entry name" value="CELL DIVISION CONTROL PROTEIN 45 HOMOLOG"/>
    <property type="match status" value="1"/>
</dbReference>
<organism evidence="8 9">
    <name type="scientific">Psylliodes chrysocephalus</name>
    <dbReference type="NCBI Taxonomy" id="3402493"/>
    <lineage>
        <taxon>Eukaryota</taxon>
        <taxon>Metazoa</taxon>
        <taxon>Ecdysozoa</taxon>
        <taxon>Arthropoda</taxon>
        <taxon>Hexapoda</taxon>
        <taxon>Insecta</taxon>
        <taxon>Pterygota</taxon>
        <taxon>Neoptera</taxon>
        <taxon>Endopterygota</taxon>
        <taxon>Coleoptera</taxon>
        <taxon>Polyphaga</taxon>
        <taxon>Cucujiformia</taxon>
        <taxon>Chrysomeloidea</taxon>
        <taxon>Chrysomelidae</taxon>
        <taxon>Galerucinae</taxon>
        <taxon>Alticini</taxon>
        <taxon>Psylliodes</taxon>
    </lineage>
</organism>
<feature type="transmembrane region" description="Helical" evidence="7">
    <location>
        <begin position="452"/>
        <end position="473"/>
    </location>
</feature>
<evidence type="ECO:0000256" key="6">
    <source>
        <dbReference type="SAM" id="MobiDB-lite"/>
    </source>
</evidence>
<accession>A0A9P0DBE0</accession>
<evidence type="ECO:0008006" key="10">
    <source>
        <dbReference type="Google" id="ProtNLM"/>
    </source>
</evidence>
<dbReference type="GO" id="GO:1902977">
    <property type="term" value="P:mitotic DNA replication preinitiation complex assembly"/>
    <property type="evidence" value="ECO:0007669"/>
    <property type="project" value="TreeGrafter"/>
</dbReference>
<dbReference type="GO" id="GO:0003688">
    <property type="term" value="F:DNA replication origin binding"/>
    <property type="evidence" value="ECO:0007669"/>
    <property type="project" value="TreeGrafter"/>
</dbReference>
<dbReference type="GO" id="GO:0003682">
    <property type="term" value="F:chromatin binding"/>
    <property type="evidence" value="ECO:0007669"/>
    <property type="project" value="TreeGrafter"/>
</dbReference>
<dbReference type="InterPro" id="IPR003874">
    <property type="entry name" value="CDC45"/>
</dbReference>
<dbReference type="GO" id="GO:0000727">
    <property type="term" value="P:double-strand break repair via break-induced replication"/>
    <property type="evidence" value="ECO:0007669"/>
    <property type="project" value="TreeGrafter"/>
</dbReference>
<evidence type="ECO:0000256" key="1">
    <source>
        <dbReference type="ARBA" id="ARBA00004123"/>
    </source>
</evidence>
<evidence type="ECO:0000313" key="8">
    <source>
        <dbReference type="EMBL" id="CAH1115274.1"/>
    </source>
</evidence>
<evidence type="ECO:0000256" key="5">
    <source>
        <dbReference type="ARBA" id="ARBA00023306"/>
    </source>
</evidence>